<evidence type="ECO:0000313" key="4">
    <source>
        <dbReference type="EMBL" id="VEH14661.1"/>
    </source>
</evidence>
<dbReference type="InterPro" id="IPR000182">
    <property type="entry name" value="GNAT_dom"/>
</dbReference>
<evidence type="ECO:0000313" key="5">
    <source>
        <dbReference type="Proteomes" id="UP000274578"/>
    </source>
</evidence>
<dbReference type="GO" id="GO:0016747">
    <property type="term" value="F:acyltransferase activity, transferring groups other than amino-acyl groups"/>
    <property type="evidence" value="ECO:0007669"/>
    <property type="project" value="InterPro"/>
</dbReference>
<dbReference type="RefSeq" id="WP_018920696.1">
    <property type="nucleotide sequence ID" value="NZ_LR134384.1"/>
</dbReference>
<evidence type="ECO:0000259" key="3">
    <source>
        <dbReference type="PROSITE" id="PS51186"/>
    </source>
</evidence>
<gene>
    <name evidence="4" type="ORF">NCTC13071_00641</name>
</gene>
<dbReference type="PANTHER" id="PTHR43877">
    <property type="entry name" value="AMINOALKYLPHOSPHONATE N-ACETYLTRANSFERASE-RELATED-RELATED"/>
    <property type="match status" value="1"/>
</dbReference>
<evidence type="ECO:0000256" key="1">
    <source>
        <dbReference type="ARBA" id="ARBA00022679"/>
    </source>
</evidence>
<dbReference type="GeneID" id="85011536"/>
<dbReference type="Proteomes" id="UP000274578">
    <property type="component" value="Chromosome 1"/>
</dbReference>
<dbReference type="AlphaFoldDB" id="A0A3S4T143"/>
<organism evidence="4 5">
    <name type="scientific">Segatella oris</name>
    <dbReference type="NCBI Taxonomy" id="28135"/>
    <lineage>
        <taxon>Bacteria</taxon>
        <taxon>Pseudomonadati</taxon>
        <taxon>Bacteroidota</taxon>
        <taxon>Bacteroidia</taxon>
        <taxon>Bacteroidales</taxon>
        <taxon>Prevotellaceae</taxon>
        <taxon>Segatella</taxon>
    </lineage>
</organism>
<name>A0A3S4T143_9BACT</name>
<dbReference type="SUPFAM" id="SSF55729">
    <property type="entry name" value="Acyl-CoA N-acyltransferases (Nat)"/>
    <property type="match status" value="1"/>
</dbReference>
<feature type="domain" description="N-acetyltransferase" evidence="3">
    <location>
        <begin position="2"/>
        <end position="164"/>
    </location>
</feature>
<dbReference type="Gene3D" id="3.40.630.30">
    <property type="match status" value="1"/>
</dbReference>
<dbReference type="InterPro" id="IPR016181">
    <property type="entry name" value="Acyl_CoA_acyltransferase"/>
</dbReference>
<accession>A0A3S4T143</accession>
<dbReference type="KEGG" id="poc:NCTC13071_00641"/>
<dbReference type="PANTHER" id="PTHR43877:SF2">
    <property type="entry name" value="AMINOALKYLPHOSPHONATE N-ACETYLTRANSFERASE-RELATED"/>
    <property type="match status" value="1"/>
</dbReference>
<keyword evidence="1 4" id="KW-0808">Transferase</keyword>
<sequence>MTTFRQANLLDFDACWAVIDAARWKMLADGRHQWTAEYPSREQITNDIQQGHAYVLADGNDVKAYAVVIANGEPAYAQRSAKWLTEGDYMVVHRVAVAMNERGKGYARQLFQNVERLCREQNIHSIKVDTNHDNREMRTLLHRLGFTACGEIDYGAHGMRLAFERCFLHKSIF</sequence>
<proteinExistence type="predicted"/>
<dbReference type="InterPro" id="IPR050832">
    <property type="entry name" value="Bact_Acetyltransf"/>
</dbReference>
<dbReference type="PROSITE" id="PS51186">
    <property type="entry name" value="GNAT"/>
    <property type="match status" value="1"/>
</dbReference>
<reference evidence="4 5" key="1">
    <citation type="submission" date="2018-12" db="EMBL/GenBank/DDBJ databases">
        <authorList>
            <consortium name="Pathogen Informatics"/>
        </authorList>
    </citation>
    <scope>NUCLEOTIDE SEQUENCE [LARGE SCALE GENOMIC DNA]</scope>
    <source>
        <strain evidence="4 5">NCTC13071</strain>
    </source>
</reference>
<dbReference type="Pfam" id="PF00583">
    <property type="entry name" value="Acetyltransf_1"/>
    <property type="match status" value="1"/>
</dbReference>
<evidence type="ECO:0000256" key="2">
    <source>
        <dbReference type="ARBA" id="ARBA00023315"/>
    </source>
</evidence>
<keyword evidence="2" id="KW-0012">Acyltransferase</keyword>
<dbReference type="CDD" id="cd04301">
    <property type="entry name" value="NAT_SF"/>
    <property type="match status" value="1"/>
</dbReference>
<dbReference type="EMBL" id="LR134384">
    <property type="protein sequence ID" value="VEH14661.1"/>
    <property type="molecule type" value="Genomic_DNA"/>
</dbReference>
<protein>
    <submittedName>
        <fullName evidence="4">Predicted acetyltransferase, GNAT superfamily</fullName>
    </submittedName>
</protein>